<dbReference type="Proteomes" id="UP001519460">
    <property type="component" value="Unassembled WGS sequence"/>
</dbReference>
<feature type="compositionally biased region" description="Basic residues" evidence="1">
    <location>
        <begin position="78"/>
        <end position="91"/>
    </location>
</feature>
<proteinExistence type="predicted"/>
<reference evidence="2 3" key="1">
    <citation type="journal article" date="2023" name="Sci. Data">
        <title>Genome assembly of the Korean intertidal mud-creeper Batillaria attramentaria.</title>
        <authorList>
            <person name="Patra A.K."/>
            <person name="Ho P.T."/>
            <person name="Jun S."/>
            <person name="Lee S.J."/>
            <person name="Kim Y."/>
            <person name="Won Y.J."/>
        </authorList>
    </citation>
    <scope>NUCLEOTIDE SEQUENCE [LARGE SCALE GENOMIC DNA]</scope>
    <source>
        <strain evidence="2">Wonlab-2016</strain>
    </source>
</reference>
<sequence length="166" mass="18650">MIISNGSHFRLCPQPKERHLRILELMNEPQKFKEKSQLQIHASDVKNALDIKALGEKERPTLENERKLPPEDAATTSFHRKGILKRPRSRAVKSGLKLPPIDDGRSGDQKMVSGKKSGAQHRSVTFFIQESSRSARASAARRPKSTREKALVALKKNIHATKIVCV</sequence>
<feature type="region of interest" description="Disordered" evidence="1">
    <location>
        <begin position="56"/>
        <end position="120"/>
    </location>
</feature>
<evidence type="ECO:0000313" key="3">
    <source>
        <dbReference type="Proteomes" id="UP001519460"/>
    </source>
</evidence>
<protein>
    <submittedName>
        <fullName evidence="2">Uncharacterized protein</fullName>
    </submittedName>
</protein>
<dbReference type="AlphaFoldDB" id="A0ABD0LST9"/>
<feature type="compositionally biased region" description="Basic and acidic residues" evidence="1">
    <location>
        <begin position="56"/>
        <end position="70"/>
    </location>
</feature>
<keyword evidence="3" id="KW-1185">Reference proteome</keyword>
<evidence type="ECO:0000256" key="1">
    <source>
        <dbReference type="SAM" id="MobiDB-lite"/>
    </source>
</evidence>
<accession>A0ABD0LST9</accession>
<organism evidence="2 3">
    <name type="scientific">Batillaria attramentaria</name>
    <dbReference type="NCBI Taxonomy" id="370345"/>
    <lineage>
        <taxon>Eukaryota</taxon>
        <taxon>Metazoa</taxon>
        <taxon>Spiralia</taxon>
        <taxon>Lophotrochozoa</taxon>
        <taxon>Mollusca</taxon>
        <taxon>Gastropoda</taxon>
        <taxon>Caenogastropoda</taxon>
        <taxon>Sorbeoconcha</taxon>
        <taxon>Cerithioidea</taxon>
        <taxon>Batillariidae</taxon>
        <taxon>Batillaria</taxon>
    </lineage>
</organism>
<evidence type="ECO:0000313" key="2">
    <source>
        <dbReference type="EMBL" id="KAK7502059.1"/>
    </source>
</evidence>
<dbReference type="EMBL" id="JACVVK020000028">
    <property type="protein sequence ID" value="KAK7502059.1"/>
    <property type="molecule type" value="Genomic_DNA"/>
</dbReference>
<name>A0ABD0LST9_9CAEN</name>
<comment type="caution">
    <text evidence="2">The sequence shown here is derived from an EMBL/GenBank/DDBJ whole genome shotgun (WGS) entry which is preliminary data.</text>
</comment>
<gene>
    <name evidence="2" type="ORF">BaRGS_00006811</name>
</gene>